<reference evidence="2 3" key="1">
    <citation type="submission" date="2019-04" db="EMBL/GenBank/DDBJ databases">
        <title>Draft genome of the big-headed turtle Platysternon megacephalum.</title>
        <authorList>
            <person name="Gong S."/>
        </authorList>
    </citation>
    <scope>NUCLEOTIDE SEQUENCE [LARGE SCALE GENOMIC DNA]</scope>
    <source>
        <strain evidence="2">DO16091913</strain>
        <tissue evidence="2">Muscle</tissue>
    </source>
</reference>
<dbReference type="EMBL" id="QXTE01000055">
    <property type="protein sequence ID" value="TFK09271.1"/>
    <property type="molecule type" value="Genomic_DNA"/>
</dbReference>
<proteinExistence type="predicted"/>
<keyword evidence="1" id="KW-0472">Membrane</keyword>
<evidence type="ECO:0000256" key="1">
    <source>
        <dbReference type="SAM" id="Phobius"/>
    </source>
</evidence>
<keyword evidence="1" id="KW-0812">Transmembrane</keyword>
<gene>
    <name evidence="2" type="ORF">DR999_PMT07722</name>
</gene>
<accession>A0A4D9ECY8</accession>
<feature type="transmembrane region" description="Helical" evidence="1">
    <location>
        <begin position="34"/>
        <end position="52"/>
    </location>
</feature>
<keyword evidence="3" id="KW-1185">Reference proteome</keyword>
<dbReference type="Proteomes" id="UP000297703">
    <property type="component" value="Unassembled WGS sequence"/>
</dbReference>
<sequence length="107" mass="12151">MLIFSLIVPDIQLHFKKLYLSILLFHLKFLSSDVYILQIFIDCFQVALLLFLGQDTLFINNSFNLSSKASLSSFSHLKQGTKDVLSGIMLHRQIDEADDLLGLFSAL</sequence>
<evidence type="ECO:0000313" key="2">
    <source>
        <dbReference type="EMBL" id="TFK09271.1"/>
    </source>
</evidence>
<evidence type="ECO:0000313" key="3">
    <source>
        <dbReference type="Proteomes" id="UP000297703"/>
    </source>
</evidence>
<comment type="caution">
    <text evidence="2">The sequence shown here is derived from an EMBL/GenBank/DDBJ whole genome shotgun (WGS) entry which is preliminary data.</text>
</comment>
<dbReference type="AlphaFoldDB" id="A0A4D9ECY8"/>
<keyword evidence="1" id="KW-1133">Transmembrane helix</keyword>
<reference evidence="2 3" key="2">
    <citation type="submission" date="2019-04" db="EMBL/GenBank/DDBJ databases">
        <title>The genome sequence of big-headed turtle.</title>
        <authorList>
            <person name="Gong S."/>
        </authorList>
    </citation>
    <scope>NUCLEOTIDE SEQUENCE [LARGE SCALE GENOMIC DNA]</scope>
    <source>
        <strain evidence="2">DO16091913</strain>
        <tissue evidence="2">Muscle</tissue>
    </source>
</reference>
<organism evidence="2 3">
    <name type="scientific">Platysternon megacephalum</name>
    <name type="common">big-headed turtle</name>
    <dbReference type="NCBI Taxonomy" id="55544"/>
    <lineage>
        <taxon>Eukaryota</taxon>
        <taxon>Metazoa</taxon>
        <taxon>Chordata</taxon>
        <taxon>Craniata</taxon>
        <taxon>Vertebrata</taxon>
        <taxon>Euteleostomi</taxon>
        <taxon>Archelosauria</taxon>
        <taxon>Testudinata</taxon>
        <taxon>Testudines</taxon>
        <taxon>Cryptodira</taxon>
        <taxon>Durocryptodira</taxon>
        <taxon>Testudinoidea</taxon>
        <taxon>Platysternidae</taxon>
        <taxon>Platysternon</taxon>
    </lineage>
</organism>
<protein>
    <submittedName>
        <fullName evidence="2">Fibrocystin</fullName>
    </submittedName>
</protein>
<name>A0A4D9ECY8_9SAUR</name>